<gene>
    <name evidence="1" type="ORF">ABIQ69_11275</name>
</gene>
<evidence type="ECO:0000313" key="1">
    <source>
        <dbReference type="EMBL" id="XBX81188.1"/>
    </source>
</evidence>
<accession>A0AAU7W3C3</accession>
<proteinExistence type="predicted"/>
<organism evidence="1">
    <name type="scientific">Agromyces sp. G08B096</name>
    <dbReference type="NCBI Taxonomy" id="3156399"/>
    <lineage>
        <taxon>Bacteria</taxon>
        <taxon>Bacillati</taxon>
        <taxon>Actinomycetota</taxon>
        <taxon>Actinomycetes</taxon>
        <taxon>Micrococcales</taxon>
        <taxon>Microbacteriaceae</taxon>
        <taxon>Agromyces</taxon>
    </lineage>
</organism>
<sequence>MDHEQQAEERALALEEERLRLSRLTLRDRLQAIARADDGVRAIRVQLRGGLAIGVRPMSFGRDWLSGELTGWPAAGRCVLPLDAVVAVVPDRDQLSASLQPGPETSAALADRISLPFALRDLSRRRTPLTLVTDDGQLHGTLDRVARDHVDLALHEPGTPRREHEVQGYRIIALERLRLVAFG</sequence>
<protein>
    <submittedName>
        <fullName evidence="1">Uncharacterized protein</fullName>
    </submittedName>
</protein>
<dbReference type="EMBL" id="CP158374">
    <property type="protein sequence ID" value="XBX81188.1"/>
    <property type="molecule type" value="Genomic_DNA"/>
</dbReference>
<reference evidence="1" key="1">
    <citation type="submission" date="2024-05" db="EMBL/GenBank/DDBJ databases">
        <authorList>
            <person name="Yu L."/>
        </authorList>
    </citation>
    <scope>NUCLEOTIDE SEQUENCE</scope>
    <source>
        <strain evidence="1">G08B096</strain>
    </source>
</reference>
<dbReference type="AlphaFoldDB" id="A0AAU7W3C3"/>
<dbReference type="RefSeq" id="WP_350347210.1">
    <property type="nucleotide sequence ID" value="NZ_CP158374.1"/>
</dbReference>
<name>A0AAU7W3C3_9MICO</name>